<evidence type="ECO:0000313" key="10">
    <source>
        <dbReference type="WBParaSite" id="HCON_00156030-00002"/>
    </source>
</evidence>
<dbReference type="GO" id="GO:0030170">
    <property type="term" value="F:pyridoxal phosphate binding"/>
    <property type="evidence" value="ECO:0007669"/>
    <property type="project" value="InterPro"/>
</dbReference>
<dbReference type="PANTHER" id="PTHR11879:SF55">
    <property type="entry name" value="GLUTAMATE OXALOACETATE TRANSAMINASE 1, ISOFORM B"/>
    <property type="match status" value="1"/>
</dbReference>
<evidence type="ECO:0000256" key="1">
    <source>
        <dbReference type="ARBA" id="ARBA00001933"/>
    </source>
</evidence>
<comment type="miscellaneous">
    <text evidence="7">In eukaryotes there are cytoplasmic, mitochondrial and chloroplastic isozymes.</text>
</comment>
<dbReference type="Proteomes" id="UP000025227">
    <property type="component" value="Unplaced"/>
</dbReference>
<dbReference type="InterPro" id="IPR015422">
    <property type="entry name" value="PyrdxlP-dep_Trfase_small"/>
</dbReference>
<evidence type="ECO:0000256" key="4">
    <source>
        <dbReference type="ARBA" id="ARBA00022576"/>
    </source>
</evidence>
<dbReference type="InterPro" id="IPR015424">
    <property type="entry name" value="PyrdxlP-dep_Trfase"/>
</dbReference>
<comment type="subunit">
    <text evidence="3 7">Homodimer.</text>
</comment>
<dbReference type="AlphaFoldDB" id="A0A7I4YX12"/>
<proteinExistence type="inferred from homology"/>
<dbReference type="OMA" id="GTWTHIT"/>
<name>A0A7I4YX12_HAECO</name>
<organism evidence="9 10">
    <name type="scientific">Haemonchus contortus</name>
    <name type="common">Barber pole worm</name>
    <dbReference type="NCBI Taxonomy" id="6289"/>
    <lineage>
        <taxon>Eukaryota</taxon>
        <taxon>Metazoa</taxon>
        <taxon>Ecdysozoa</taxon>
        <taxon>Nematoda</taxon>
        <taxon>Chromadorea</taxon>
        <taxon>Rhabditida</taxon>
        <taxon>Rhabditina</taxon>
        <taxon>Rhabditomorpha</taxon>
        <taxon>Strongyloidea</taxon>
        <taxon>Trichostrongylidae</taxon>
        <taxon>Haemonchus</taxon>
    </lineage>
</organism>
<evidence type="ECO:0000256" key="6">
    <source>
        <dbReference type="ARBA" id="ARBA00022898"/>
    </source>
</evidence>
<dbReference type="Gene3D" id="3.40.640.10">
    <property type="entry name" value="Type I PLP-dependent aspartate aminotransferase-like (Major domain)"/>
    <property type="match status" value="1"/>
</dbReference>
<keyword evidence="5 7" id="KW-0808">Transferase</keyword>
<evidence type="ECO:0000259" key="8">
    <source>
        <dbReference type="Pfam" id="PF00155"/>
    </source>
</evidence>
<protein>
    <recommendedName>
        <fullName evidence="7">Aspartate aminotransferase</fullName>
        <ecNumber evidence="7">2.6.1.1</ecNumber>
    </recommendedName>
</protein>
<comment type="catalytic activity">
    <reaction evidence="7">
        <text>L-aspartate + 2-oxoglutarate = oxaloacetate + L-glutamate</text>
        <dbReference type="Rhea" id="RHEA:21824"/>
        <dbReference type="ChEBI" id="CHEBI:16452"/>
        <dbReference type="ChEBI" id="CHEBI:16810"/>
        <dbReference type="ChEBI" id="CHEBI:29985"/>
        <dbReference type="ChEBI" id="CHEBI:29991"/>
        <dbReference type="EC" id="2.6.1.1"/>
    </reaction>
</comment>
<dbReference type="InterPro" id="IPR015421">
    <property type="entry name" value="PyrdxlP-dep_Trfase_major"/>
</dbReference>
<evidence type="ECO:0000256" key="5">
    <source>
        <dbReference type="ARBA" id="ARBA00022679"/>
    </source>
</evidence>
<dbReference type="InterPro" id="IPR000796">
    <property type="entry name" value="Asp_trans"/>
</dbReference>
<dbReference type="SUPFAM" id="SSF53383">
    <property type="entry name" value="PLP-dependent transferases"/>
    <property type="match status" value="1"/>
</dbReference>
<dbReference type="NCBIfam" id="NF006719">
    <property type="entry name" value="PRK09257.1"/>
    <property type="match status" value="1"/>
</dbReference>
<accession>A0A7I4YX12</accession>
<dbReference type="CDD" id="cd00609">
    <property type="entry name" value="AAT_like"/>
    <property type="match status" value="1"/>
</dbReference>
<keyword evidence="4 7" id="KW-0032">Aminotransferase</keyword>
<feature type="domain" description="Aminotransferase class I/classII large" evidence="8">
    <location>
        <begin position="70"/>
        <end position="438"/>
    </location>
</feature>
<dbReference type="GO" id="GO:0004069">
    <property type="term" value="F:L-aspartate:2-oxoglutarate aminotransferase activity"/>
    <property type="evidence" value="ECO:0007669"/>
    <property type="project" value="UniProtKB-EC"/>
</dbReference>
<dbReference type="InterPro" id="IPR004839">
    <property type="entry name" value="Aminotransferase_I/II_large"/>
</dbReference>
<dbReference type="FunFam" id="3.40.640.10:FF:000066">
    <property type="entry name" value="Aspartate aminotransferase"/>
    <property type="match status" value="1"/>
</dbReference>
<comment type="cofactor">
    <cofactor evidence="1">
        <name>pyridoxal 5'-phosphate</name>
        <dbReference type="ChEBI" id="CHEBI:597326"/>
    </cofactor>
</comment>
<dbReference type="PROSITE" id="PS00105">
    <property type="entry name" value="AA_TRANSFER_CLASS_1"/>
    <property type="match status" value="1"/>
</dbReference>
<evidence type="ECO:0000313" key="9">
    <source>
        <dbReference type="Proteomes" id="UP000025227"/>
    </source>
</evidence>
<reference evidence="10" key="1">
    <citation type="submission" date="2020-12" db="UniProtKB">
        <authorList>
            <consortium name="WormBaseParasite"/>
        </authorList>
    </citation>
    <scope>IDENTIFICATION</scope>
    <source>
        <strain evidence="10">MHco3</strain>
    </source>
</reference>
<evidence type="ECO:0000256" key="3">
    <source>
        <dbReference type="ARBA" id="ARBA00011738"/>
    </source>
</evidence>
<keyword evidence="6" id="KW-0663">Pyridoxal phosphate</keyword>
<dbReference type="FunFam" id="3.90.1150.10:FF:000001">
    <property type="entry name" value="Aspartate aminotransferase"/>
    <property type="match status" value="1"/>
</dbReference>
<dbReference type="Pfam" id="PF00155">
    <property type="entry name" value="Aminotran_1_2"/>
    <property type="match status" value="1"/>
</dbReference>
<dbReference type="OrthoDB" id="6752799at2759"/>
<dbReference type="WBParaSite" id="HCON_00156030-00002">
    <property type="protein sequence ID" value="HCON_00156030-00002"/>
    <property type="gene ID" value="HCON_00156030"/>
</dbReference>
<dbReference type="GO" id="GO:0005829">
    <property type="term" value="C:cytosol"/>
    <property type="evidence" value="ECO:0007669"/>
    <property type="project" value="TreeGrafter"/>
</dbReference>
<dbReference type="GO" id="GO:0006532">
    <property type="term" value="P:aspartate biosynthetic process"/>
    <property type="evidence" value="ECO:0007669"/>
    <property type="project" value="TreeGrafter"/>
</dbReference>
<keyword evidence="9" id="KW-1185">Reference proteome</keyword>
<evidence type="ECO:0000256" key="2">
    <source>
        <dbReference type="ARBA" id="ARBA00007441"/>
    </source>
</evidence>
<dbReference type="Gene3D" id="3.90.1150.10">
    <property type="entry name" value="Aspartate Aminotransferase, domain 1"/>
    <property type="match status" value="1"/>
</dbReference>
<dbReference type="InterPro" id="IPR004838">
    <property type="entry name" value="NHTrfase_class1_PyrdxlP-BS"/>
</dbReference>
<dbReference type="PANTHER" id="PTHR11879">
    <property type="entry name" value="ASPARTATE AMINOTRANSFERASE"/>
    <property type="match status" value="1"/>
</dbReference>
<dbReference type="PRINTS" id="PR00799">
    <property type="entry name" value="TRANSAMINASE"/>
</dbReference>
<sequence length="449" mass="50811">MSLTLLPNLVYIYREYYGLKVEPDKGYRKLPQNSKKPIQRKMSFFEGVAVAPPIEVFHMNKMFMDEKDPNKVNLTVGAYRTEEGKPWVLPVVREAEKLIAADESLNHEYLPVLGMEAFTEAACHLVLGDNSPAIKSGRYFGTQCLSGTGSLRAGAEFLARILGYKTVYLSNPTWGNHKLVFKNAGFDNICSYTYWDPVNRKVDMEKVLHDLEHAPEKSVVVLHGCAHNPTGMDPTQEQWKQICEVIKRRHLFPFFDIAYQGFASGSPDADAWAIRYFVDQGMEMFIAQSFAKNFGLYNERVGNMCAVVKDPSVLPGYKSQMSLIIRANWSNPPCHGARVVHKVLTTPAMRQQWDECIKIMSSRIRQMREALRSHLEKLHTPGSWSHITQQIGMFSYTGLNAAQVDHLVNKHKVFLLKDGRISVCGLTTKNVEHVARAIDDAVRNISADL</sequence>
<evidence type="ECO:0000256" key="7">
    <source>
        <dbReference type="RuleBase" id="RU000480"/>
    </source>
</evidence>
<comment type="similarity">
    <text evidence="2">Belongs to the class-I pyridoxal-phosphate-dependent aminotransferase family.</text>
</comment>
<dbReference type="EC" id="2.6.1.1" evidence="7"/>